<dbReference type="SUPFAM" id="SSF53756">
    <property type="entry name" value="UDP-Glycosyltransferase/glycogen phosphorylase"/>
    <property type="match status" value="1"/>
</dbReference>
<keyword evidence="3" id="KW-0328">Glycosyltransferase</keyword>
<dbReference type="GO" id="GO:0016757">
    <property type="term" value="F:glycosyltransferase activity"/>
    <property type="evidence" value="ECO:0007669"/>
    <property type="project" value="UniProtKB-KW"/>
</dbReference>
<dbReference type="Proteomes" id="UP000275331">
    <property type="component" value="Unassembled WGS sequence"/>
</dbReference>
<dbReference type="EMBL" id="RHXB01000016">
    <property type="protein sequence ID" value="RSE22692.1"/>
    <property type="molecule type" value="Genomic_DNA"/>
</dbReference>
<dbReference type="AlphaFoldDB" id="A0A427UQ91"/>
<evidence type="ECO:0000313" key="3">
    <source>
        <dbReference type="EMBL" id="MDV7024242.1"/>
    </source>
</evidence>
<keyword evidence="6" id="KW-1185">Reference proteome</keyword>
<protein>
    <submittedName>
        <fullName evidence="4">Glycosyltransferase family 1 protein</fullName>
    </submittedName>
    <submittedName>
        <fullName evidence="3">Glycosyltransferase family 4 protein</fullName>
        <ecNumber evidence="3">2.4.-.-</ecNumber>
    </submittedName>
</protein>
<dbReference type="GO" id="GO:1901135">
    <property type="term" value="P:carbohydrate derivative metabolic process"/>
    <property type="evidence" value="ECO:0007669"/>
    <property type="project" value="UniProtKB-ARBA"/>
</dbReference>
<name>A0A427UQ91_9ENTR</name>
<dbReference type="OrthoDB" id="9802524at2"/>
<dbReference type="EC" id="2.4.-.-" evidence="3"/>
<dbReference type="Pfam" id="PF13439">
    <property type="entry name" value="Glyco_transf_4"/>
    <property type="match status" value="1"/>
</dbReference>
<comment type="caution">
    <text evidence="4">The sequence shown here is derived from an EMBL/GenBank/DDBJ whole genome shotgun (WGS) entry which is preliminary data.</text>
</comment>
<reference evidence="3 6" key="2">
    <citation type="submission" date="2023-10" db="EMBL/GenBank/DDBJ databases">
        <authorList>
            <person name="Dale J."/>
        </authorList>
    </citation>
    <scope>NUCLEOTIDE SEQUENCE [LARGE SCALE GENOMIC DNA]</scope>
    <source>
        <strain evidence="3 6">2023EL-00970</strain>
    </source>
</reference>
<sequence>MKLAIVRQTYNPNGGAERFVSRALNVLAQDRELDVTLIARQWENAAGWHTLTVNPPFRNRQAREAGFAQEAARHFSAFDLVQSHERIPGASVFRAGDGVHATWLEQYNRILSPLKRWAQSFSAYHRYILQAERDMFTHPALRNVICNSAMVRDDIARRFGLGPEKLTVIYNGVDTSVFHPSVRENNLRDTLGIPQNAPVLAYVGSGFTRKGVSVALNAVAAHPDVWLLIAGRDKQARKFIAQAERLGIAGRVKFLGPVDNILQVYGTADALILPTLYDPFPNVCVEALACGLPLMTSHQCGAAEWIKEGENGWVRDALDVAGYQQAISQWLAGRVAGQDYAANARRTAEPYTLERMASELQSLYRNLLGS</sequence>
<evidence type="ECO:0000313" key="5">
    <source>
        <dbReference type="Proteomes" id="UP000275331"/>
    </source>
</evidence>
<dbReference type="Gene3D" id="3.40.50.2000">
    <property type="entry name" value="Glycogen Phosphorylase B"/>
    <property type="match status" value="2"/>
</dbReference>
<dbReference type="RefSeq" id="WP_125294997.1">
    <property type="nucleotide sequence ID" value="NZ_DAMBXK010000011.1"/>
</dbReference>
<accession>A0A427UQ91</accession>
<feature type="domain" description="Glycosyl transferase family 1" evidence="1">
    <location>
        <begin position="186"/>
        <end position="346"/>
    </location>
</feature>
<evidence type="ECO:0000313" key="6">
    <source>
        <dbReference type="Proteomes" id="UP001187066"/>
    </source>
</evidence>
<evidence type="ECO:0000313" key="4">
    <source>
        <dbReference type="EMBL" id="RSE22692.1"/>
    </source>
</evidence>
<proteinExistence type="predicted"/>
<keyword evidence="4" id="KW-0808">Transferase</keyword>
<organism evidence="4 5">
    <name type="scientific">Atlantibacter subterraneus</name>
    <dbReference type="NCBI Taxonomy" id="255519"/>
    <lineage>
        <taxon>Bacteria</taxon>
        <taxon>Pseudomonadati</taxon>
        <taxon>Pseudomonadota</taxon>
        <taxon>Gammaproteobacteria</taxon>
        <taxon>Enterobacterales</taxon>
        <taxon>Enterobacteriaceae</taxon>
        <taxon>Atlantibacter</taxon>
    </lineage>
</organism>
<evidence type="ECO:0000259" key="2">
    <source>
        <dbReference type="Pfam" id="PF13439"/>
    </source>
</evidence>
<evidence type="ECO:0000259" key="1">
    <source>
        <dbReference type="Pfam" id="PF00534"/>
    </source>
</evidence>
<gene>
    <name evidence="4" type="ORF">EGT71_20070</name>
    <name evidence="3" type="ORF">R4P48_16340</name>
</gene>
<dbReference type="InterPro" id="IPR028098">
    <property type="entry name" value="Glyco_trans_4-like_N"/>
</dbReference>
<dbReference type="Pfam" id="PF00534">
    <property type="entry name" value="Glycos_transf_1"/>
    <property type="match status" value="1"/>
</dbReference>
<dbReference type="Proteomes" id="UP001187066">
    <property type="component" value="Unassembled WGS sequence"/>
</dbReference>
<dbReference type="PANTHER" id="PTHR12526">
    <property type="entry name" value="GLYCOSYLTRANSFERASE"/>
    <property type="match status" value="1"/>
</dbReference>
<reference evidence="4 5" key="1">
    <citation type="submission" date="2018-10" db="EMBL/GenBank/DDBJ databases">
        <title>Transmission dynamics of multidrug resistant bacteria on intensive care unit surfaces.</title>
        <authorList>
            <person name="D'Souza A.W."/>
            <person name="Potter R.F."/>
            <person name="Wallace M."/>
            <person name="Shupe A."/>
            <person name="Patel S."/>
            <person name="Sun S."/>
            <person name="Gul D."/>
            <person name="Kwon J.H."/>
            <person name="Andleeb S."/>
            <person name="Burnham C.-A.D."/>
            <person name="Dantas G."/>
        </authorList>
    </citation>
    <scope>NUCLEOTIDE SEQUENCE [LARGE SCALE GENOMIC DNA]</scope>
    <source>
        <strain evidence="4 5">AS_373</strain>
    </source>
</reference>
<dbReference type="CDD" id="cd03801">
    <property type="entry name" value="GT4_PimA-like"/>
    <property type="match status" value="1"/>
</dbReference>
<dbReference type="InterPro" id="IPR001296">
    <property type="entry name" value="Glyco_trans_1"/>
</dbReference>
<dbReference type="PANTHER" id="PTHR12526:SF635">
    <property type="entry name" value="GLYCOSYL TRANSFERASE GROUP 1"/>
    <property type="match status" value="1"/>
</dbReference>
<feature type="domain" description="Glycosyltransferase subfamily 4-like N-terminal" evidence="2">
    <location>
        <begin position="14"/>
        <end position="176"/>
    </location>
</feature>
<dbReference type="EMBL" id="JAWLOF010000012">
    <property type="protein sequence ID" value="MDV7024242.1"/>
    <property type="molecule type" value="Genomic_DNA"/>
</dbReference>